<dbReference type="AlphaFoldDB" id="A0AAX3WTY5"/>
<dbReference type="EMBL" id="CP045835">
    <property type="protein sequence ID" value="QGG52885.1"/>
    <property type="molecule type" value="Genomic_DNA"/>
</dbReference>
<gene>
    <name evidence="1" type="ORF">GDS87_19135</name>
    <name evidence="2" type="ORF">QNH24_20695</name>
</gene>
<keyword evidence="3" id="KW-1185">Reference proteome</keyword>
<organism evidence="2 4">
    <name type="scientific">Lysinibacillus pakistanensis</name>
    <dbReference type="NCBI Taxonomy" id="759811"/>
    <lineage>
        <taxon>Bacteria</taxon>
        <taxon>Bacillati</taxon>
        <taxon>Bacillota</taxon>
        <taxon>Bacilli</taxon>
        <taxon>Bacillales</taxon>
        <taxon>Bacillaceae</taxon>
        <taxon>Lysinibacillus</taxon>
    </lineage>
</organism>
<reference evidence="1 3" key="1">
    <citation type="submission" date="2019-11" db="EMBL/GenBank/DDBJ databases">
        <title>Whole Genome Sequencing and Comparative Genomic Analyses of Lysinibacillus pakistanensis LZH-9, a Halotolerant Strain with Excellent COD Removal Capability.</title>
        <authorList>
            <person name="Zhou H."/>
        </authorList>
    </citation>
    <scope>NUCLEOTIDE SEQUENCE [LARGE SCALE GENOMIC DNA]</scope>
    <source>
        <strain evidence="1 3">LZH-9</strain>
    </source>
</reference>
<reference evidence="2" key="2">
    <citation type="submission" date="2023-05" db="EMBL/GenBank/DDBJ databases">
        <title>Comparative genomics of Bacillaceae isolates and their secondary metabolite potential.</title>
        <authorList>
            <person name="Song L."/>
            <person name="Nielsen L.J."/>
            <person name="Mohite O."/>
            <person name="Xu X."/>
            <person name="Weber T."/>
            <person name="Kovacs A.T."/>
        </authorList>
    </citation>
    <scope>NUCLEOTIDE SEQUENCE</scope>
    <source>
        <strain evidence="2">LY1</strain>
    </source>
</reference>
<evidence type="ECO:0000313" key="2">
    <source>
        <dbReference type="EMBL" id="WHY50684.1"/>
    </source>
</evidence>
<protein>
    <submittedName>
        <fullName evidence="2">Uncharacterized protein</fullName>
    </submittedName>
</protein>
<name>A0AAX3WTY5_9BACI</name>
<dbReference type="Proteomes" id="UP001178322">
    <property type="component" value="Chromosome"/>
</dbReference>
<sequence>MNGQLWEVIQLFKKKKELTIEDWIYAESVLEPEVVQLLALQRDGKMDIGSPGWK</sequence>
<evidence type="ECO:0000313" key="3">
    <source>
        <dbReference type="Proteomes" id="UP000373269"/>
    </source>
</evidence>
<dbReference type="RefSeq" id="WP_283869329.1">
    <property type="nucleotide sequence ID" value="NZ_CP045835.1"/>
</dbReference>
<accession>A0AAX3WTY5</accession>
<evidence type="ECO:0000313" key="4">
    <source>
        <dbReference type="Proteomes" id="UP001178322"/>
    </source>
</evidence>
<dbReference type="Proteomes" id="UP000373269">
    <property type="component" value="Chromosome"/>
</dbReference>
<proteinExistence type="predicted"/>
<evidence type="ECO:0000313" key="1">
    <source>
        <dbReference type="EMBL" id="QGG52885.1"/>
    </source>
</evidence>
<dbReference type="EMBL" id="CP126101">
    <property type="protein sequence ID" value="WHY50684.1"/>
    <property type="molecule type" value="Genomic_DNA"/>
</dbReference>